<feature type="region of interest" description="Disordered" evidence="1">
    <location>
        <begin position="96"/>
        <end position="119"/>
    </location>
</feature>
<evidence type="ECO:0000256" key="1">
    <source>
        <dbReference type="SAM" id="MobiDB-lite"/>
    </source>
</evidence>
<name>A0A5E4NAR2_9HEMI</name>
<sequence length="119" mass="13252">MYSWRTTTAGTRVVGRARGDGDVRSGIVADVVVLDAQCSPCSEFKVNRSRRGADRSQSKSSNGRTQRCPSWSWPAAMHKRRKMIIAYDECGQRNNDETFSHSAVSNRAKRGPGVRFDLS</sequence>
<evidence type="ECO:0000313" key="3">
    <source>
        <dbReference type="Proteomes" id="UP000325440"/>
    </source>
</evidence>
<protein>
    <submittedName>
        <fullName evidence="2">Uncharacterized protein</fullName>
    </submittedName>
</protein>
<dbReference type="EMBL" id="CABPRJ010001926">
    <property type="protein sequence ID" value="VVC41786.1"/>
    <property type="molecule type" value="Genomic_DNA"/>
</dbReference>
<organism evidence="2 3">
    <name type="scientific">Cinara cedri</name>
    <dbReference type="NCBI Taxonomy" id="506608"/>
    <lineage>
        <taxon>Eukaryota</taxon>
        <taxon>Metazoa</taxon>
        <taxon>Ecdysozoa</taxon>
        <taxon>Arthropoda</taxon>
        <taxon>Hexapoda</taxon>
        <taxon>Insecta</taxon>
        <taxon>Pterygota</taxon>
        <taxon>Neoptera</taxon>
        <taxon>Paraneoptera</taxon>
        <taxon>Hemiptera</taxon>
        <taxon>Sternorrhyncha</taxon>
        <taxon>Aphidomorpha</taxon>
        <taxon>Aphidoidea</taxon>
        <taxon>Aphididae</taxon>
        <taxon>Lachninae</taxon>
        <taxon>Cinara</taxon>
    </lineage>
</organism>
<reference evidence="2 3" key="1">
    <citation type="submission" date="2019-08" db="EMBL/GenBank/DDBJ databases">
        <authorList>
            <person name="Alioto T."/>
            <person name="Alioto T."/>
            <person name="Gomez Garrido J."/>
        </authorList>
    </citation>
    <scope>NUCLEOTIDE SEQUENCE [LARGE SCALE GENOMIC DNA]</scope>
</reference>
<dbReference type="AlphaFoldDB" id="A0A5E4NAR2"/>
<feature type="region of interest" description="Disordered" evidence="1">
    <location>
        <begin position="45"/>
        <end position="72"/>
    </location>
</feature>
<feature type="compositionally biased region" description="Polar residues" evidence="1">
    <location>
        <begin position="58"/>
        <end position="69"/>
    </location>
</feature>
<accession>A0A5E4NAR2</accession>
<proteinExistence type="predicted"/>
<dbReference type="Proteomes" id="UP000325440">
    <property type="component" value="Unassembled WGS sequence"/>
</dbReference>
<evidence type="ECO:0000313" key="2">
    <source>
        <dbReference type="EMBL" id="VVC41786.1"/>
    </source>
</evidence>
<keyword evidence="3" id="KW-1185">Reference proteome</keyword>
<gene>
    <name evidence="2" type="ORF">CINCED_3A018132</name>
</gene>